<evidence type="ECO:0000256" key="2">
    <source>
        <dbReference type="ARBA" id="ARBA00023125"/>
    </source>
</evidence>
<reference evidence="5" key="2">
    <citation type="submission" date="2020-09" db="EMBL/GenBank/DDBJ databases">
        <authorList>
            <person name="Sun Q."/>
            <person name="Kim S."/>
        </authorList>
    </citation>
    <scope>NUCLEOTIDE SEQUENCE</scope>
    <source>
        <strain evidence="5">KCTC 32182</strain>
    </source>
</reference>
<dbReference type="EMBL" id="BMYX01000027">
    <property type="protein sequence ID" value="GGY28750.1"/>
    <property type="molecule type" value="Genomic_DNA"/>
</dbReference>
<dbReference type="PANTHER" id="PTHR36511:SF3">
    <property type="entry name" value="ANTITOXIN HIGA-2"/>
    <property type="match status" value="1"/>
</dbReference>
<evidence type="ECO:0000313" key="6">
    <source>
        <dbReference type="Proteomes" id="UP000645257"/>
    </source>
</evidence>
<reference evidence="5" key="1">
    <citation type="journal article" date="2014" name="Int. J. Syst. Evol. Microbiol.">
        <title>Complete genome sequence of Corynebacterium casei LMG S-19264T (=DSM 44701T), isolated from a smear-ripened cheese.</title>
        <authorList>
            <consortium name="US DOE Joint Genome Institute (JGI-PGF)"/>
            <person name="Walter F."/>
            <person name="Albersmeier A."/>
            <person name="Kalinowski J."/>
            <person name="Ruckert C."/>
        </authorList>
    </citation>
    <scope>NUCLEOTIDE SEQUENCE</scope>
    <source>
        <strain evidence="5">KCTC 32182</strain>
    </source>
</reference>
<dbReference type="AlphaFoldDB" id="A0A918P754"/>
<dbReference type="GO" id="GO:0003677">
    <property type="term" value="F:DNA binding"/>
    <property type="evidence" value="ECO:0007669"/>
    <property type="project" value="UniProtKB-KW"/>
</dbReference>
<dbReference type="PROSITE" id="PS50943">
    <property type="entry name" value="HTH_CROC1"/>
    <property type="match status" value="1"/>
</dbReference>
<name>A0A918P754_9NEIS</name>
<organism evidence="5 6">
    <name type="scientific">Paludibacterium paludis</name>
    <dbReference type="NCBI Taxonomy" id="1225769"/>
    <lineage>
        <taxon>Bacteria</taxon>
        <taxon>Pseudomonadati</taxon>
        <taxon>Pseudomonadota</taxon>
        <taxon>Betaproteobacteria</taxon>
        <taxon>Neisseriales</taxon>
        <taxon>Chromobacteriaceae</taxon>
        <taxon>Paludibacterium</taxon>
    </lineage>
</organism>
<comment type="caution">
    <text evidence="5">The sequence shown here is derived from an EMBL/GenBank/DDBJ whole genome shotgun (WGS) entry which is preliminary data.</text>
</comment>
<dbReference type="PANTHER" id="PTHR36511">
    <property type="entry name" value="MERR FAMILY BACTERIAL REGULATORY PROTEIN"/>
    <property type="match status" value="1"/>
</dbReference>
<evidence type="ECO:0000313" key="5">
    <source>
        <dbReference type="EMBL" id="GGY28750.1"/>
    </source>
</evidence>
<keyword evidence="2" id="KW-0238">DNA-binding</keyword>
<dbReference type="CDD" id="cd00093">
    <property type="entry name" value="HTH_XRE"/>
    <property type="match status" value="1"/>
</dbReference>
<keyword evidence="3" id="KW-0804">Transcription</keyword>
<keyword evidence="6" id="KW-1185">Reference proteome</keyword>
<dbReference type="InterPro" id="IPR001387">
    <property type="entry name" value="Cro/C1-type_HTH"/>
</dbReference>
<gene>
    <name evidence="5" type="ORF">GCM10011289_34890</name>
</gene>
<dbReference type="InterPro" id="IPR052359">
    <property type="entry name" value="HTH-type_reg/antitoxin"/>
</dbReference>
<sequence>MTSRLLETLHETAREFAEIGLVDAQTMREFDAACLPPVKNFTADEIKNLRLRCRASQAVFAAYLNTSPSTVQKWERGDKHPNGPSLKLLNLVERKGLEVLA</sequence>
<dbReference type="InterPro" id="IPR010982">
    <property type="entry name" value="Lambda_DNA-bd_dom_sf"/>
</dbReference>
<dbReference type="Gene3D" id="1.10.260.40">
    <property type="entry name" value="lambda repressor-like DNA-binding domains"/>
    <property type="match status" value="1"/>
</dbReference>
<dbReference type="SUPFAM" id="SSF47413">
    <property type="entry name" value="lambda repressor-like DNA-binding domains"/>
    <property type="match status" value="1"/>
</dbReference>
<proteinExistence type="predicted"/>
<evidence type="ECO:0000256" key="1">
    <source>
        <dbReference type="ARBA" id="ARBA00023015"/>
    </source>
</evidence>
<evidence type="ECO:0000256" key="3">
    <source>
        <dbReference type="ARBA" id="ARBA00023163"/>
    </source>
</evidence>
<accession>A0A918P754</accession>
<dbReference type="RefSeq" id="WP_189536735.1">
    <property type="nucleotide sequence ID" value="NZ_BMYX01000027.1"/>
</dbReference>
<evidence type="ECO:0000259" key="4">
    <source>
        <dbReference type="PROSITE" id="PS50943"/>
    </source>
</evidence>
<dbReference type="Proteomes" id="UP000645257">
    <property type="component" value="Unassembled WGS sequence"/>
</dbReference>
<keyword evidence="1" id="KW-0805">Transcription regulation</keyword>
<dbReference type="Pfam" id="PF01381">
    <property type="entry name" value="HTH_3"/>
    <property type="match status" value="1"/>
</dbReference>
<protein>
    <submittedName>
        <fullName evidence="5">Transcriptional regulator</fullName>
    </submittedName>
</protein>
<feature type="domain" description="HTH cro/C1-type" evidence="4">
    <location>
        <begin position="46"/>
        <end position="89"/>
    </location>
</feature>